<keyword evidence="3 9" id="KW-0816">Tricarboxylic acid cycle</keyword>
<evidence type="ECO:0000256" key="6">
    <source>
        <dbReference type="NCBIfam" id="TIGR01798"/>
    </source>
</evidence>
<dbReference type="Gene3D" id="2.20.28.60">
    <property type="match status" value="1"/>
</dbReference>
<proteinExistence type="inferred from homology"/>
<dbReference type="PANTHER" id="PTHR42871:SF1">
    <property type="entry name" value="CITRATE SYNTHASE"/>
    <property type="match status" value="1"/>
</dbReference>
<dbReference type="InterPro" id="IPR019810">
    <property type="entry name" value="Citrate_synthase_AS"/>
</dbReference>
<dbReference type="InterPro" id="IPR016142">
    <property type="entry name" value="Citrate_synth-like_lrg_a-sub"/>
</dbReference>
<dbReference type="PRINTS" id="PR00143">
    <property type="entry name" value="CITRTSNTHASE"/>
</dbReference>
<dbReference type="UniPathway" id="UPA00223">
    <property type="reaction ID" value="UER00717"/>
</dbReference>
<reference evidence="11 12" key="1">
    <citation type="submission" date="2019-03" db="EMBL/GenBank/DDBJ databases">
        <title>Deep-cultivation of Planctomycetes and their phenomic and genomic characterization uncovers novel biology.</title>
        <authorList>
            <person name="Wiegand S."/>
            <person name="Jogler M."/>
            <person name="Boedeker C."/>
            <person name="Pinto D."/>
            <person name="Vollmers J."/>
            <person name="Rivas-Marin E."/>
            <person name="Kohn T."/>
            <person name="Peeters S.H."/>
            <person name="Heuer A."/>
            <person name="Rast P."/>
            <person name="Oberbeckmann S."/>
            <person name="Bunk B."/>
            <person name="Jeske O."/>
            <person name="Meyerdierks A."/>
            <person name="Storesund J.E."/>
            <person name="Kallscheuer N."/>
            <person name="Luecker S."/>
            <person name="Lage O.M."/>
            <person name="Pohl T."/>
            <person name="Merkel B.J."/>
            <person name="Hornburger P."/>
            <person name="Mueller R.-W."/>
            <person name="Bruemmer F."/>
            <person name="Labrenz M."/>
            <person name="Spormann A.M."/>
            <person name="Op den Camp H."/>
            <person name="Overmann J."/>
            <person name="Amann R."/>
            <person name="Jetten M.S.M."/>
            <person name="Mascher T."/>
            <person name="Medema M.H."/>
            <person name="Devos D.P."/>
            <person name="Kaster A.-K."/>
            <person name="Ovreas L."/>
            <person name="Rohde M."/>
            <person name="Galperin M.Y."/>
            <person name="Jogler C."/>
        </authorList>
    </citation>
    <scope>NUCLEOTIDE SEQUENCE [LARGE SCALE GENOMIC DNA]</scope>
    <source>
        <strain evidence="11 12">Enr13</strain>
    </source>
</reference>
<evidence type="ECO:0000256" key="3">
    <source>
        <dbReference type="ARBA" id="ARBA00022532"/>
    </source>
</evidence>
<comment type="catalytic activity">
    <reaction evidence="5 9">
        <text>oxaloacetate + acetyl-CoA + H2O = citrate + CoA + H(+)</text>
        <dbReference type="Rhea" id="RHEA:16845"/>
        <dbReference type="ChEBI" id="CHEBI:15377"/>
        <dbReference type="ChEBI" id="CHEBI:15378"/>
        <dbReference type="ChEBI" id="CHEBI:16452"/>
        <dbReference type="ChEBI" id="CHEBI:16947"/>
        <dbReference type="ChEBI" id="CHEBI:57287"/>
        <dbReference type="ChEBI" id="CHEBI:57288"/>
        <dbReference type="EC" id="2.3.3.16"/>
    </reaction>
</comment>
<evidence type="ECO:0000256" key="7">
    <source>
        <dbReference type="PIRNR" id="PIRNR001369"/>
    </source>
</evidence>
<dbReference type="InterPro" id="IPR036969">
    <property type="entry name" value="Citrate_synthase_sf"/>
</dbReference>
<evidence type="ECO:0000256" key="4">
    <source>
        <dbReference type="ARBA" id="ARBA00022679"/>
    </source>
</evidence>
<name>A0A518HLQ0_9BACT</name>
<dbReference type="SUPFAM" id="SSF48256">
    <property type="entry name" value="Citrate synthase"/>
    <property type="match status" value="1"/>
</dbReference>
<feature type="active site" evidence="8">
    <location>
        <position position="316"/>
    </location>
</feature>
<comment type="similarity">
    <text evidence="2 7 10">Belongs to the citrate synthase family.</text>
</comment>
<dbReference type="Proteomes" id="UP000319004">
    <property type="component" value="Chromosome"/>
</dbReference>
<keyword evidence="12" id="KW-1185">Reference proteome</keyword>
<dbReference type="KEGG" id="snep:Enr13x_15810"/>
<dbReference type="GO" id="GO:0006099">
    <property type="term" value="P:tricarboxylic acid cycle"/>
    <property type="evidence" value="ECO:0007669"/>
    <property type="project" value="UniProtKB-UniRule"/>
</dbReference>
<evidence type="ECO:0000256" key="1">
    <source>
        <dbReference type="ARBA" id="ARBA00004751"/>
    </source>
</evidence>
<dbReference type="PIRSF" id="PIRSF001369">
    <property type="entry name" value="Citrate_synth"/>
    <property type="match status" value="1"/>
</dbReference>
<dbReference type="NCBIfam" id="NF004126">
    <property type="entry name" value="PRK05614.1"/>
    <property type="match status" value="1"/>
</dbReference>
<evidence type="ECO:0000256" key="2">
    <source>
        <dbReference type="ARBA" id="ARBA00010566"/>
    </source>
</evidence>
<accession>A0A518HLQ0</accession>
<evidence type="ECO:0000313" key="11">
    <source>
        <dbReference type="EMBL" id="QDV41738.1"/>
    </source>
</evidence>
<protein>
    <recommendedName>
        <fullName evidence="6 7">Citrate synthase</fullName>
    </recommendedName>
</protein>
<keyword evidence="11" id="KW-0012">Acyltransferase</keyword>
<evidence type="ECO:0000256" key="8">
    <source>
        <dbReference type="PIRSR" id="PIRSR001369-1"/>
    </source>
</evidence>
<dbReference type="CDD" id="cd06114">
    <property type="entry name" value="EcCS_like"/>
    <property type="match status" value="1"/>
</dbReference>
<dbReference type="FunFam" id="1.10.230.10:FF:000002">
    <property type="entry name" value="Citrate synthase"/>
    <property type="match status" value="1"/>
</dbReference>
<dbReference type="GO" id="GO:0005737">
    <property type="term" value="C:cytoplasm"/>
    <property type="evidence" value="ECO:0007669"/>
    <property type="project" value="InterPro"/>
</dbReference>
<evidence type="ECO:0000256" key="10">
    <source>
        <dbReference type="RuleBase" id="RU003406"/>
    </source>
</evidence>
<sequence length="438" mass="48920">MSSSVNLETQDAGTVRLTYGDQEIELPVVEGSEGERGIDISVLRGTTGLVTLDEGFVNTGSTRSAVTFLDGEKGILRYRGYPIEDLAKHCDFVEVAYLLIHGELPSPAEAANFRSGIRHHTMIHEDMRSFYNGFPRDAHPMAILSSVVGALSTFYQDSMQVDDPDQVEISIYRLLAKLPTIAAYAYKKSIGQPFMYPNNDLDYCENFLHMMFATPAHDHLVDPDFAEALNLLLIVHADHEQNCSTSTVRMVGSSNANLFASISAGIGALWGPLHGGANEACVNMLEKIAADGGNVKKYVDMAKDKNSSFRLMGFGHRVYKNFDPRAQIIRACCDKLLAKLNIDDPLFHVAQELQDVALEDEYFVERKLYPNVDFYSGVIYRAMGIPVQMFTVLFSLGRLPGWIAHWKELHATPGKRIYRPRQIYTGQNERTVVPIENR</sequence>
<dbReference type="InterPro" id="IPR016143">
    <property type="entry name" value="Citrate_synth-like_sm_a-sub"/>
</dbReference>
<dbReference type="PROSITE" id="PS00480">
    <property type="entry name" value="CITRATE_SYNTHASE"/>
    <property type="match status" value="1"/>
</dbReference>
<dbReference type="InterPro" id="IPR002020">
    <property type="entry name" value="Citrate_synthase"/>
</dbReference>
<dbReference type="Pfam" id="PF00285">
    <property type="entry name" value="Citrate_synt"/>
    <property type="match status" value="1"/>
</dbReference>
<dbReference type="Gene3D" id="1.10.580.10">
    <property type="entry name" value="Citrate Synthase, domain 1"/>
    <property type="match status" value="1"/>
</dbReference>
<organism evidence="11 12">
    <name type="scientific">Stieleria neptunia</name>
    <dbReference type="NCBI Taxonomy" id="2527979"/>
    <lineage>
        <taxon>Bacteria</taxon>
        <taxon>Pseudomonadati</taxon>
        <taxon>Planctomycetota</taxon>
        <taxon>Planctomycetia</taxon>
        <taxon>Pirellulales</taxon>
        <taxon>Pirellulaceae</taxon>
        <taxon>Stieleria</taxon>
    </lineage>
</organism>
<dbReference type="EMBL" id="CP037423">
    <property type="protein sequence ID" value="QDV41738.1"/>
    <property type="molecule type" value="Genomic_DNA"/>
</dbReference>
<dbReference type="PANTHER" id="PTHR42871">
    <property type="entry name" value="CITRATE SYNTHASE"/>
    <property type="match status" value="1"/>
</dbReference>
<feature type="active site" evidence="8">
    <location>
        <position position="373"/>
    </location>
</feature>
<comment type="pathway">
    <text evidence="1 9">Carbohydrate metabolism; tricarboxylic acid cycle; isocitrate from oxaloacetate: step 1/2.</text>
</comment>
<evidence type="ECO:0000256" key="9">
    <source>
        <dbReference type="RuleBase" id="RU003370"/>
    </source>
</evidence>
<dbReference type="InterPro" id="IPR010953">
    <property type="entry name" value="Citrate_synthase_typ-I"/>
</dbReference>
<dbReference type="Gene3D" id="1.10.230.10">
    <property type="entry name" value="Cytochrome P450-Terp, domain 2"/>
    <property type="match status" value="1"/>
</dbReference>
<evidence type="ECO:0000313" key="12">
    <source>
        <dbReference type="Proteomes" id="UP000319004"/>
    </source>
</evidence>
<dbReference type="OrthoDB" id="9800864at2"/>
<dbReference type="RefSeq" id="WP_145385414.1">
    <property type="nucleotide sequence ID" value="NZ_CP037423.1"/>
</dbReference>
<dbReference type="InterPro" id="IPR024176">
    <property type="entry name" value="Citrate_synthase_bac-typ"/>
</dbReference>
<dbReference type="NCBIfam" id="TIGR01798">
    <property type="entry name" value="cit_synth_I"/>
    <property type="match status" value="1"/>
</dbReference>
<keyword evidence="4 7" id="KW-0808">Transferase</keyword>
<evidence type="ECO:0000256" key="5">
    <source>
        <dbReference type="ARBA" id="ARBA00049288"/>
    </source>
</evidence>
<dbReference type="GO" id="GO:0036440">
    <property type="term" value="F:citrate synthase activity"/>
    <property type="evidence" value="ECO:0007669"/>
    <property type="project" value="UniProtKB-EC"/>
</dbReference>
<gene>
    <name evidence="11" type="primary">gltA2_1</name>
    <name evidence="11" type="ORF">Enr13x_15810</name>
</gene>
<dbReference type="AlphaFoldDB" id="A0A518HLQ0"/>